<reference evidence="3" key="1">
    <citation type="journal article" date="2013" name="Nature">
        <title>Draft genome of the wheat A-genome progenitor Triticum urartu.</title>
        <authorList>
            <person name="Ling H.Q."/>
            <person name="Zhao S."/>
            <person name="Liu D."/>
            <person name="Wang J."/>
            <person name="Sun H."/>
            <person name="Zhang C."/>
            <person name="Fan H."/>
            <person name="Li D."/>
            <person name="Dong L."/>
            <person name="Tao Y."/>
            <person name="Gao C."/>
            <person name="Wu H."/>
            <person name="Li Y."/>
            <person name="Cui Y."/>
            <person name="Guo X."/>
            <person name="Zheng S."/>
            <person name="Wang B."/>
            <person name="Yu K."/>
            <person name="Liang Q."/>
            <person name="Yang W."/>
            <person name="Lou X."/>
            <person name="Chen J."/>
            <person name="Feng M."/>
            <person name="Jian J."/>
            <person name="Zhang X."/>
            <person name="Luo G."/>
            <person name="Jiang Y."/>
            <person name="Liu J."/>
            <person name="Wang Z."/>
            <person name="Sha Y."/>
            <person name="Zhang B."/>
            <person name="Wu H."/>
            <person name="Tang D."/>
            <person name="Shen Q."/>
            <person name="Xue P."/>
            <person name="Zou S."/>
            <person name="Wang X."/>
            <person name="Liu X."/>
            <person name="Wang F."/>
            <person name="Yang Y."/>
            <person name="An X."/>
            <person name="Dong Z."/>
            <person name="Zhang K."/>
            <person name="Zhang X."/>
            <person name="Luo M.C."/>
            <person name="Dvorak J."/>
            <person name="Tong Y."/>
            <person name="Wang J."/>
            <person name="Yang H."/>
            <person name="Li Z."/>
            <person name="Wang D."/>
            <person name="Zhang A."/>
            <person name="Wang J."/>
        </authorList>
    </citation>
    <scope>NUCLEOTIDE SEQUENCE</scope>
    <source>
        <strain evidence="3">cv. G1812</strain>
    </source>
</reference>
<reference evidence="2" key="2">
    <citation type="submission" date="2018-03" db="EMBL/GenBank/DDBJ databases">
        <title>The Triticum urartu genome reveals the dynamic nature of wheat genome evolution.</title>
        <authorList>
            <person name="Ling H."/>
            <person name="Ma B."/>
            <person name="Shi X."/>
            <person name="Liu H."/>
            <person name="Dong L."/>
            <person name="Sun H."/>
            <person name="Cao Y."/>
            <person name="Gao Q."/>
            <person name="Zheng S."/>
            <person name="Li Y."/>
            <person name="Yu Y."/>
            <person name="Du H."/>
            <person name="Qi M."/>
            <person name="Li Y."/>
            <person name="Yu H."/>
            <person name="Cui Y."/>
            <person name="Wang N."/>
            <person name="Chen C."/>
            <person name="Wu H."/>
            <person name="Zhao Y."/>
            <person name="Zhang J."/>
            <person name="Li Y."/>
            <person name="Zhou W."/>
            <person name="Zhang B."/>
            <person name="Hu W."/>
            <person name="Eijk M."/>
            <person name="Tang J."/>
            <person name="Witsenboer H."/>
            <person name="Zhao S."/>
            <person name="Li Z."/>
            <person name="Zhang A."/>
            <person name="Wang D."/>
            <person name="Liang C."/>
        </authorList>
    </citation>
    <scope>NUCLEOTIDE SEQUENCE [LARGE SCALE GENOMIC DNA]</scope>
    <source>
        <strain evidence="2">cv. G1812</strain>
    </source>
</reference>
<protein>
    <submittedName>
        <fullName evidence="2">Uncharacterized protein</fullName>
    </submittedName>
</protein>
<reference evidence="2" key="3">
    <citation type="submission" date="2022-06" db="UniProtKB">
        <authorList>
            <consortium name="EnsemblPlants"/>
        </authorList>
    </citation>
    <scope>IDENTIFICATION</scope>
</reference>
<proteinExistence type="predicted"/>
<dbReference type="Proteomes" id="UP000015106">
    <property type="component" value="Chromosome 3"/>
</dbReference>
<gene>
    <name evidence="2" type="primary">LOC125546246</name>
</gene>
<dbReference type="Gramene" id="TuG1812G0300005561.01.T02">
    <property type="protein sequence ID" value="TuG1812G0300005561.01.T02"/>
    <property type="gene ID" value="TuG1812G0300005561.01"/>
</dbReference>
<sequence length="153" mass="15549">MDAAAAAGGHRWTEEVDDLVDAGDVDGAISLLESVVSSLSTAAPSPPPGADLRLATALGDLAGLHASRGNTLQADAIRSRAIVLRLRAEKEAPQPQSLGDHATAENSASPEAATGSKDSKASASIDGKDEDEDDGIILVASVSVLKLETARKN</sequence>
<name>A0A8R7U332_TRIUA</name>
<evidence type="ECO:0000256" key="1">
    <source>
        <dbReference type="SAM" id="MobiDB-lite"/>
    </source>
</evidence>
<keyword evidence="3" id="KW-1185">Reference proteome</keyword>
<accession>A0A8R7U332</accession>
<evidence type="ECO:0000313" key="2">
    <source>
        <dbReference type="EnsemblPlants" id="TuG1812G0300005561.01.T02"/>
    </source>
</evidence>
<dbReference type="EnsemblPlants" id="TuG1812G0300005561.01.T02">
    <property type="protein sequence ID" value="TuG1812G0300005561.01.T02"/>
    <property type="gene ID" value="TuG1812G0300005561.01"/>
</dbReference>
<feature type="region of interest" description="Disordered" evidence="1">
    <location>
        <begin position="88"/>
        <end position="130"/>
    </location>
</feature>
<dbReference type="AlphaFoldDB" id="A0A8R7U332"/>
<evidence type="ECO:0000313" key="3">
    <source>
        <dbReference type="Proteomes" id="UP000015106"/>
    </source>
</evidence>
<organism evidence="2 3">
    <name type="scientific">Triticum urartu</name>
    <name type="common">Red wild einkorn</name>
    <name type="synonym">Crithodium urartu</name>
    <dbReference type="NCBI Taxonomy" id="4572"/>
    <lineage>
        <taxon>Eukaryota</taxon>
        <taxon>Viridiplantae</taxon>
        <taxon>Streptophyta</taxon>
        <taxon>Embryophyta</taxon>
        <taxon>Tracheophyta</taxon>
        <taxon>Spermatophyta</taxon>
        <taxon>Magnoliopsida</taxon>
        <taxon>Liliopsida</taxon>
        <taxon>Poales</taxon>
        <taxon>Poaceae</taxon>
        <taxon>BOP clade</taxon>
        <taxon>Pooideae</taxon>
        <taxon>Triticodae</taxon>
        <taxon>Triticeae</taxon>
        <taxon>Triticinae</taxon>
        <taxon>Triticum</taxon>
    </lineage>
</organism>